<name>A0A4U8SW69_9HELI</name>
<feature type="transmembrane region" description="Helical" evidence="1">
    <location>
        <begin position="6"/>
        <end position="24"/>
    </location>
</feature>
<evidence type="ECO:0000313" key="3">
    <source>
        <dbReference type="Proteomes" id="UP000029921"/>
    </source>
</evidence>
<keyword evidence="1" id="KW-0812">Transmembrane</keyword>
<keyword evidence="1" id="KW-1133">Transmembrane helix</keyword>
<keyword evidence="1" id="KW-0472">Membrane</keyword>
<keyword evidence="3" id="KW-1185">Reference proteome</keyword>
<dbReference type="RefSeq" id="WP_034589019.1">
    <property type="nucleotide sequence ID" value="NZ_JRPE02000024.1"/>
</dbReference>
<comment type="caution">
    <text evidence="2">The sequence shown here is derived from an EMBL/GenBank/DDBJ whole genome shotgun (WGS) entry which is preliminary data.</text>
</comment>
<protein>
    <submittedName>
        <fullName evidence="2">Uncharacterized protein</fullName>
    </submittedName>
</protein>
<dbReference type="Proteomes" id="UP000029921">
    <property type="component" value="Unassembled WGS sequence"/>
</dbReference>
<accession>A0A4U8SW69</accession>
<organism evidence="2 3">
    <name type="scientific">Helicobacter magdeburgensis</name>
    <dbReference type="NCBI Taxonomy" id="471858"/>
    <lineage>
        <taxon>Bacteria</taxon>
        <taxon>Pseudomonadati</taxon>
        <taxon>Campylobacterota</taxon>
        <taxon>Epsilonproteobacteria</taxon>
        <taxon>Campylobacterales</taxon>
        <taxon>Helicobacteraceae</taxon>
        <taxon>Helicobacter</taxon>
    </lineage>
</organism>
<proteinExistence type="predicted"/>
<feature type="transmembrane region" description="Helical" evidence="1">
    <location>
        <begin position="62"/>
        <end position="86"/>
    </location>
</feature>
<gene>
    <name evidence="2" type="ORF">LS74_010230</name>
</gene>
<evidence type="ECO:0000313" key="2">
    <source>
        <dbReference type="EMBL" id="TLD91116.1"/>
    </source>
</evidence>
<reference evidence="2 3" key="1">
    <citation type="journal article" date="2014" name="Genome Announc.">
        <title>Draft genome sequences of eight enterohepatic helicobacter species isolated from both laboratory and wild rodents.</title>
        <authorList>
            <person name="Sheh A."/>
            <person name="Shen Z."/>
            <person name="Fox J.G."/>
        </authorList>
    </citation>
    <scope>NUCLEOTIDE SEQUENCE [LARGE SCALE GENOMIC DNA]</scope>
    <source>
        <strain evidence="2 3">MIT 96-1001</strain>
    </source>
</reference>
<dbReference type="EMBL" id="JRPE02000024">
    <property type="protein sequence ID" value="TLD91116.1"/>
    <property type="molecule type" value="Genomic_DNA"/>
</dbReference>
<dbReference type="AlphaFoldDB" id="A0A4U8SW69"/>
<sequence length="87" mass="10012">MNQTIPILWLLVCGILTFYCGFRLRRIGIWLKSNASEFASLKNKSKTNLTQEELSFLRQYKVAYIMQFIYAIGGVIVFPAIAVFIMV</sequence>
<evidence type="ECO:0000256" key="1">
    <source>
        <dbReference type="SAM" id="Phobius"/>
    </source>
</evidence>